<proteinExistence type="predicted"/>
<reference key="1">
    <citation type="journal article" date="2007" name="Nature">
        <title>The medaka draft genome and insights into vertebrate genome evolution.</title>
        <authorList>
            <person name="Kasahara M."/>
            <person name="Naruse K."/>
            <person name="Sasaki S."/>
            <person name="Nakatani Y."/>
            <person name="Qu W."/>
            <person name="Ahsan B."/>
            <person name="Yamada T."/>
            <person name="Nagayasu Y."/>
            <person name="Doi K."/>
            <person name="Kasai Y."/>
            <person name="Jindo T."/>
            <person name="Kobayashi D."/>
            <person name="Shimada A."/>
            <person name="Toyoda A."/>
            <person name="Kuroki Y."/>
            <person name="Fujiyama A."/>
            <person name="Sasaki T."/>
            <person name="Shimizu A."/>
            <person name="Asakawa S."/>
            <person name="Shimizu N."/>
            <person name="Hashimoto S."/>
            <person name="Yang J."/>
            <person name="Lee Y."/>
            <person name="Matsushima K."/>
            <person name="Sugano S."/>
            <person name="Sakaizumi M."/>
            <person name="Narita T."/>
            <person name="Ohishi K."/>
            <person name="Haga S."/>
            <person name="Ohta F."/>
            <person name="Nomoto H."/>
            <person name="Nogata K."/>
            <person name="Morishita T."/>
            <person name="Endo T."/>
            <person name="Shin-I T."/>
            <person name="Takeda H."/>
            <person name="Morishita S."/>
            <person name="Kohara Y."/>
        </authorList>
    </citation>
    <scope>NUCLEOTIDE SEQUENCE [LARGE SCALE GENOMIC DNA]</scope>
    <source>
        <strain>Hd-rR</strain>
    </source>
</reference>
<sequence length="84" mass="9384">MAYVVTCGLVWIGEMLRCWRRGDERHTEVNMVPRVPFGGGGATVWGSITSQRKTNLVLVDGPVTASSYLRDFLKKRKKKLKAGC</sequence>
<organism evidence="1 2">
    <name type="scientific">Oryzias latipes</name>
    <name type="common">Japanese rice fish</name>
    <name type="synonym">Japanese killifish</name>
    <dbReference type="NCBI Taxonomy" id="8090"/>
    <lineage>
        <taxon>Eukaryota</taxon>
        <taxon>Metazoa</taxon>
        <taxon>Chordata</taxon>
        <taxon>Craniata</taxon>
        <taxon>Vertebrata</taxon>
        <taxon>Euteleostomi</taxon>
        <taxon>Actinopterygii</taxon>
        <taxon>Neopterygii</taxon>
        <taxon>Teleostei</taxon>
        <taxon>Neoteleostei</taxon>
        <taxon>Acanthomorphata</taxon>
        <taxon>Ovalentaria</taxon>
        <taxon>Atherinomorphae</taxon>
        <taxon>Beloniformes</taxon>
        <taxon>Adrianichthyidae</taxon>
        <taxon>Oryziinae</taxon>
        <taxon>Oryzias</taxon>
    </lineage>
</organism>
<evidence type="ECO:0000313" key="1">
    <source>
        <dbReference type="Ensembl" id="ENSORLP00020030886.1"/>
    </source>
</evidence>
<dbReference type="GO" id="GO:0003676">
    <property type="term" value="F:nucleic acid binding"/>
    <property type="evidence" value="ECO:0007669"/>
    <property type="project" value="InterPro"/>
</dbReference>
<accession>A0A3P9MCZ5</accession>
<name>A0A3P9MCZ5_ORYLA</name>
<dbReference type="Gene3D" id="3.30.420.10">
    <property type="entry name" value="Ribonuclease H-like superfamily/Ribonuclease H"/>
    <property type="match status" value="1"/>
</dbReference>
<dbReference type="InterPro" id="IPR036397">
    <property type="entry name" value="RNaseH_sf"/>
</dbReference>
<reference evidence="1" key="3">
    <citation type="submission" date="2025-08" db="UniProtKB">
        <authorList>
            <consortium name="Ensembl"/>
        </authorList>
    </citation>
    <scope>IDENTIFICATION</scope>
    <source>
        <strain evidence="1">HNI</strain>
    </source>
</reference>
<protein>
    <submittedName>
        <fullName evidence="1">Uncharacterized protein</fullName>
    </submittedName>
</protein>
<evidence type="ECO:0000313" key="2">
    <source>
        <dbReference type="Proteomes" id="UP000265180"/>
    </source>
</evidence>
<reference evidence="1" key="4">
    <citation type="submission" date="2025-09" db="UniProtKB">
        <authorList>
            <consortium name="Ensembl"/>
        </authorList>
    </citation>
    <scope>IDENTIFICATION</scope>
    <source>
        <strain evidence="1">HNI</strain>
    </source>
</reference>
<dbReference type="AlphaFoldDB" id="A0A3P9MCZ5"/>
<dbReference type="Ensembl" id="ENSORLT00020022406.1">
    <property type="protein sequence ID" value="ENSORLP00020030886.1"/>
    <property type="gene ID" value="ENSORLG00020015621.1"/>
</dbReference>
<dbReference type="Proteomes" id="UP000265180">
    <property type="component" value="Chromosome 18"/>
</dbReference>
<reference evidence="1 2" key="2">
    <citation type="submission" date="2017-04" db="EMBL/GenBank/DDBJ databases">
        <title>CpG methylation of centromeres and impact of large insertions on vertebrate speciation.</title>
        <authorList>
            <person name="Ichikawa K."/>
            <person name="Yoshimura J."/>
            <person name="Morishita S."/>
        </authorList>
    </citation>
    <scope>NUCLEOTIDE SEQUENCE</scope>
    <source>
        <strain evidence="1 2">HNI</strain>
    </source>
</reference>